<dbReference type="Pfam" id="PF11901">
    <property type="entry name" value="DM9"/>
    <property type="match status" value="1"/>
</dbReference>
<keyword evidence="2" id="KW-1185">Reference proteome</keyword>
<accession>A0A8J5MVH3</accession>
<dbReference type="InterPro" id="IPR006616">
    <property type="entry name" value="DM9_repeat"/>
</dbReference>
<proteinExistence type="predicted"/>
<dbReference type="Proteomes" id="UP000747542">
    <property type="component" value="Unassembled WGS sequence"/>
</dbReference>
<gene>
    <name evidence="1" type="ORF">Hamer_G007206</name>
</gene>
<protein>
    <submittedName>
        <fullName evidence="1">Uncharacterized protein</fullName>
    </submittedName>
</protein>
<dbReference type="SMART" id="SM00696">
    <property type="entry name" value="DM9"/>
    <property type="match status" value="1"/>
</dbReference>
<evidence type="ECO:0000313" key="1">
    <source>
        <dbReference type="EMBL" id="KAG7165383.1"/>
    </source>
</evidence>
<dbReference type="PANTHER" id="PTHR31649">
    <property type="entry name" value="AGAP009604-PA"/>
    <property type="match status" value="1"/>
</dbReference>
<reference evidence="1" key="1">
    <citation type="journal article" date="2021" name="Sci. Adv.">
        <title>The American lobster genome reveals insights on longevity, neural, and immune adaptations.</title>
        <authorList>
            <person name="Polinski J.M."/>
            <person name="Zimin A.V."/>
            <person name="Clark K.F."/>
            <person name="Kohn A.B."/>
            <person name="Sadowski N."/>
            <person name="Timp W."/>
            <person name="Ptitsyn A."/>
            <person name="Khanna P."/>
            <person name="Romanova D.Y."/>
            <person name="Williams P."/>
            <person name="Greenwood S.J."/>
            <person name="Moroz L.L."/>
            <person name="Walt D.R."/>
            <person name="Bodnar A.G."/>
        </authorList>
    </citation>
    <scope>NUCLEOTIDE SEQUENCE</scope>
    <source>
        <strain evidence="1">GMGI-L3</strain>
    </source>
</reference>
<name>A0A8J5MVH3_HOMAM</name>
<comment type="caution">
    <text evidence="1">The sequence shown here is derived from an EMBL/GenBank/DDBJ whole genome shotgun (WGS) entry which is preliminary data.</text>
</comment>
<dbReference type="OrthoDB" id="2142040at2759"/>
<evidence type="ECO:0000313" key="2">
    <source>
        <dbReference type="Proteomes" id="UP000747542"/>
    </source>
</evidence>
<dbReference type="PANTHER" id="PTHR31649:SF1">
    <property type="entry name" value="FARNESOIC ACID O-METHYL TRANSFERASE DOMAIN-CONTAINING PROTEIN"/>
    <property type="match status" value="1"/>
</dbReference>
<sequence>MTRLRWIQCGEEWEPFLLGSNKSARVVAAAEHGAGFIPGMLLFGEKRCVIPWGCKAHTKVNYYVLDKSNDVDLEWVPDVNGNVPRGAFGGGVSEEGEILYIGRFMVEGVMAYGKVHPSHKVCYVPHGSNELNNKSYEVLCFKTIPSDLVYIKTHQMPSGLSPRNFMESVGSFANGDENPLMKIKARVKGDVKITQKQNKRIQKRKSVGAAAWVRHGKSRRLQRR</sequence>
<dbReference type="EMBL" id="JAHLQT010024345">
    <property type="protein sequence ID" value="KAG7165383.1"/>
    <property type="molecule type" value="Genomic_DNA"/>
</dbReference>
<dbReference type="AlphaFoldDB" id="A0A8J5MVH3"/>
<organism evidence="1 2">
    <name type="scientific">Homarus americanus</name>
    <name type="common">American lobster</name>
    <dbReference type="NCBI Taxonomy" id="6706"/>
    <lineage>
        <taxon>Eukaryota</taxon>
        <taxon>Metazoa</taxon>
        <taxon>Ecdysozoa</taxon>
        <taxon>Arthropoda</taxon>
        <taxon>Crustacea</taxon>
        <taxon>Multicrustacea</taxon>
        <taxon>Malacostraca</taxon>
        <taxon>Eumalacostraca</taxon>
        <taxon>Eucarida</taxon>
        <taxon>Decapoda</taxon>
        <taxon>Pleocyemata</taxon>
        <taxon>Astacidea</taxon>
        <taxon>Nephropoidea</taxon>
        <taxon>Nephropidae</taxon>
        <taxon>Homarus</taxon>
    </lineage>
</organism>